<keyword evidence="3" id="KW-0255">Endonuclease</keyword>
<accession>A0A1C3VKW8</accession>
<dbReference type="Gene3D" id="1.10.575.10">
    <property type="entry name" value="P1 Nuclease"/>
    <property type="match status" value="1"/>
</dbReference>
<dbReference type="PANTHER" id="PTHR33146">
    <property type="entry name" value="ENDONUCLEASE 4"/>
    <property type="match status" value="1"/>
</dbReference>
<evidence type="ECO:0000313" key="7">
    <source>
        <dbReference type="EMBL" id="SCB28412.1"/>
    </source>
</evidence>
<dbReference type="PANTHER" id="PTHR33146:SF26">
    <property type="entry name" value="ENDONUCLEASE 4"/>
    <property type="match status" value="1"/>
</dbReference>
<dbReference type="GO" id="GO:0006308">
    <property type="term" value="P:DNA catabolic process"/>
    <property type="evidence" value="ECO:0007669"/>
    <property type="project" value="InterPro"/>
</dbReference>
<sequence length="222" mass="24322">MKGEDQYDFFREACIFPDHPRTRDNEHYVNLARTAKGIAATSPCPLAPKCVLSGIESDMAVLASPANDERKLIALKYLGHWVGDLHQPLHVSFGDDRGGNEVTTIGECQTNLHSTWDTCLVLRAVGEDPVAAAAELVKSITPAQQELWTQASDPRDWANESFAITRAAATRYCLQQGASCNQPADEVTVDNAYIQANRDIVRTQLAKAGVRLAHLLNKALQP</sequence>
<evidence type="ECO:0000256" key="3">
    <source>
        <dbReference type="ARBA" id="ARBA00022759"/>
    </source>
</evidence>
<dbReference type="SUPFAM" id="SSF48537">
    <property type="entry name" value="Phospholipase C/P1 nuclease"/>
    <property type="match status" value="1"/>
</dbReference>
<proteinExistence type="predicted"/>
<evidence type="ECO:0000256" key="1">
    <source>
        <dbReference type="ARBA" id="ARBA00022722"/>
    </source>
</evidence>
<dbReference type="InterPro" id="IPR003154">
    <property type="entry name" value="S1/P1nuclease"/>
</dbReference>
<evidence type="ECO:0000256" key="2">
    <source>
        <dbReference type="ARBA" id="ARBA00022723"/>
    </source>
</evidence>
<keyword evidence="4" id="KW-0378">Hydrolase</keyword>
<dbReference type="GO" id="GO:0004519">
    <property type="term" value="F:endonuclease activity"/>
    <property type="evidence" value="ECO:0007669"/>
    <property type="project" value="UniProtKB-KW"/>
</dbReference>
<dbReference type="CDD" id="cd11010">
    <property type="entry name" value="S1-P1_nuclease"/>
    <property type="match status" value="1"/>
</dbReference>
<dbReference type="Pfam" id="PF02265">
    <property type="entry name" value="S1-P1_nuclease"/>
    <property type="match status" value="1"/>
</dbReference>
<dbReference type="GO" id="GO:0003676">
    <property type="term" value="F:nucleic acid binding"/>
    <property type="evidence" value="ECO:0007669"/>
    <property type="project" value="InterPro"/>
</dbReference>
<keyword evidence="6" id="KW-0325">Glycoprotein</keyword>
<protein>
    <submittedName>
        <fullName evidence="7">S1/P1 Nuclease</fullName>
    </submittedName>
</protein>
<evidence type="ECO:0000256" key="6">
    <source>
        <dbReference type="ARBA" id="ARBA00023180"/>
    </source>
</evidence>
<dbReference type="Proteomes" id="UP000183174">
    <property type="component" value="Unassembled WGS sequence"/>
</dbReference>
<evidence type="ECO:0000313" key="8">
    <source>
        <dbReference type="Proteomes" id="UP000183174"/>
    </source>
</evidence>
<reference evidence="7 8" key="1">
    <citation type="submission" date="2016-08" db="EMBL/GenBank/DDBJ databases">
        <authorList>
            <person name="Seilhamer J.J."/>
        </authorList>
    </citation>
    <scope>NUCLEOTIDE SEQUENCE [LARGE SCALE GENOMIC DNA]</scope>
    <source>
        <strain evidence="7 8">CCBAU 10071</strain>
    </source>
</reference>
<evidence type="ECO:0000256" key="4">
    <source>
        <dbReference type="ARBA" id="ARBA00022801"/>
    </source>
</evidence>
<evidence type="ECO:0000256" key="5">
    <source>
        <dbReference type="ARBA" id="ARBA00023157"/>
    </source>
</evidence>
<dbReference type="AlphaFoldDB" id="A0A1C3VKW8"/>
<keyword evidence="1" id="KW-0540">Nuclease</keyword>
<dbReference type="GO" id="GO:0016788">
    <property type="term" value="F:hydrolase activity, acting on ester bonds"/>
    <property type="evidence" value="ECO:0007669"/>
    <property type="project" value="InterPro"/>
</dbReference>
<keyword evidence="2" id="KW-0479">Metal-binding</keyword>
<dbReference type="EMBL" id="FMAE01000004">
    <property type="protein sequence ID" value="SCB28412.1"/>
    <property type="molecule type" value="Genomic_DNA"/>
</dbReference>
<dbReference type="InterPro" id="IPR008947">
    <property type="entry name" value="PLipase_C/P1_nuclease_dom_sf"/>
</dbReference>
<gene>
    <name evidence="7" type="ORF">GA0061099_1004152</name>
</gene>
<organism evidence="7 8">
    <name type="scientific">Bradyrhizobium yuanmingense</name>
    <dbReference type="NCBI Taxonomy" id="108015"/>
    <lineage>
        <taxon>Bacteria</taxon>
        <taxon>Pseudomonadati</taxon>
        <taxon>Pseudomonadota</taxon>
        <taxon>Alphaproteobacteria</taxon>
        <taxon>Hyphomicrobiales</taxon>
        <taxon>Nitrobacteraceae</taxon>
        <taxon>Bradyrhizobium</taxon>
    </lineage>
</organism>
<name>A0A1C3VKW8_9BRAD</name>
<dbReference type="GO" id="GO:0046872">
    <property type="term" value="F:metal ion binding"/>
    <property type="evidence" value="ECO:0007669"/>
    <property type="project" value="UniProtKB-KW"/>
</dbReference>
<keyword evidence="5" id="KW-1015">Disulfide bond</keyword>